<name>A0A0P0P4H9_9CAUL</name>
<dbReference type="AlphaFoldDB" id="A0A0P0P4H9"/>
<dbReference type="Pfam" id="PF05621">
    <property type="entry name" value="TniB"/>
    <property type="match status" value="1"/>
</dbReference>
<dbReference type="InterPro" id="IPR008868">
    <property type="entry name" value="TniB"/>
</dbReference>
<dbReference type="EMBL" id="CP013002">
    <property type="protein sequence ID" value="ALL15245.1"/>
    <property type="molecule type" value="Genomic_DNA"/>
</dbReference>
<dbReference type="Gene3D" id="3.40.50.300">
    <property type="entry name" value="P-loop containing nucleotide triphosphate hydrolases"/>
    <property type="match status" value="1"/>
</dbReference>
<sequence>MNTLVAENLLRFRAIFIPYPRHITLHARFDYLQKLGCSLRGTPQKGLRVLAPSGSGKTKVASTYIKMAMASMDPSSQLVPVLYIQLEKAATARKLYVSLLAELGDARPESGTEQGLRQRVLDYLERLGVELLIIDEVQHLNFRINAQNDVTDALKVFLDAGVVPIVFLGTQEAESMFRRNVQLSNRLLPPCDLLPLDKNDPADRKTLAKFVSHLNREIVKVGLMPTIGSLDDAITLSCLYEASGGVIGRVATLFEHALEIATRRGASRIETYDLALAVDRWAIPLGLVSINPFRRRPC</sequence>
<dbReference type="InterPro" id="IPR027417">
    <property type="entry name" value="P-loop_NTPase"/>
</dbReference>
<evidence type="ECO:0000313" key="2">
    <source>
        <dbReference type="Proteomes" id="UP000056905"/>
    </source>
</evidence>
<reference evidence="1 2" key="1">
    <citation type="submission" date="2015-10" db="EMBL/GenBank/DDBJ databases">
        <title>Conservation of the essential genome among Caulobacter and Brevundimonas species.</title>
        <authorList>
            <person name="Scott D."/>
            <person name="Ely B."/>
        </authorList>
    </citation>
    <scope>NUCLEOTIDE SEQUENCE [LARGE SCALE GENOMIC DNA]</scope>
    <source>
        <strain evidence="1 2">CB4</strain>
    </source>
</reference>
<evidence type="ECO:0008006" key="3">
    <source>
        <dbReference type="Google" id="ProtNLM"/>
    </source>
</evidence>
<keyword evidence="2" id="KW-1185">Reference proteome</keyword>
<organism evidence="1 2">
    <name type="scientific">Caulobacter henricii</name>
    <dbReference type="NCBI Taxonomy" id="69395"/>
    <lineage>
        <taxon>Bacteria</taxon>
        <taxon>Pseudomonadati</taxon>
        <taxon>Pseudomonadota</taxon>
        <taxon>Alphaproteobacteria</taxon>
        <taxon>Caulobacterales</taxon>
        <taxon>Caulobacteraceae</taxon>
        <taxon>Caulobacter</taxon>
    </lineage>
</organism>
<protein>
    <recommendedName>
        <fullName evidence="3">AAA+ ATPase domain-containing protein</fullName>
    </recommendedName>
</protein>
<dbReference type="STRING" id="69395.AQ619_07205"/>
<dbReference type="Proteomes" id="UP000056905">
    <property type="component" value="Chromosome"/>
</dbReference>
<gene>
    <name evidence="1" type="ORF">AQ619_07205</name>
</gene>
<evidence type="ECO:0000313" key="1">
    <source>
        <dbReference type="EMBL" id="ALL15245.1"/>
    </source>
</evidence>
<accession>A0A0P0P4H9</accession>
<dbReference type="SUPFAM" id="SSF52540">
    <property type="entry name" value="P-loop containing nucleoside triphosphate hydrolases"/>
    <property type="match status" value="1"/>
</dbReference>
<dbReference type="KEGG" id="chq:AQ619_07205"/>
<proteinExistence type="predicted"/>